<reference evidence="1" key="1">
    <citation type="submission" date="2017-04" db="EMBL/GenBank/DDBJ databases">
        <authorList>
            <person name="Varghese N."/>
            <person name="Submissions S."/>
        </authorList>
    </citation>
    <scope>NUCLEOTIDE SEQUENCE</scope>
    <source>
        <strain evidence="1">WTE2008</strain>
    </source>
</reference>
<accession>A0AC61PM35</accession>
<proteinExistence type="predicted"/>
<name>A0AC61PM35_9FIRM</name>
<dbReference type="EMBL" id="FWXZ01000003">
    <property type="protein sequence ID" value="SMC66774.1"/>
    <property type="molecule type" value="Genomic_DNA"/>
</dbReference>
<protein>
    <submittedName>
        <fullName evidence="1">Beta-fructofuranosidase</fullName>
    </submittedName>
</protein>
<sequence>MKKTVNHSLLFARAYEQAEGGKISRESRPAFHLTPLTGWMNDPNGFCYYRGQYHLFYQYNPYDTEWDAMHWGHAVSHDLLHWTYLPAALAPDASYDSYGCFSGSAAELPDGRHLLMYTGVRQESGDKAKEYQTQCIAVGDGTDYKKYEKNPVLGSGALPEGLSPYDFRDPKIWRTEDGGYRCVVGARRQDKRGVLLQYESRDGFEWRYIGVLAENDGRFGLMWECPDFFPLDGKQVLFVSPQDMLPEGFEYHNGNGTVCLTGRMDGDRFVEEHNQAIDYGIDFYAPQTILTPDGRRVMIGWMQNWDTCKTTGYEERPWFGQMSLPRELFLKNGRLYQQPVRELAQYRSGKTTYENVLLDGEKTLEGIEGRVAELDIRVRPADPDNPFRNFVMYFARNEKYHSILSYRPHESWLQIDRKFSGSRRAYIHQRRCLVPDRHGEIRLHVILDRFSVEVFINDGEQVMTATILTGSDARGISFETDGKAVMDITKYAIFDGV</sequence>
<evidence type="ECO:0000313" key="2">
    <source>
        <dbReference type="Proteomes" id="UP000192328"/>
    </source>
</evidence>
<organism evidence="1 2">
    <name type="scientific">Aristaeella lactis</name>
    <dbReference type="NCBI Taxonomy" id="3046383"/>
    <lineage>
        <taxon>Bacteria</taxon>
        <taxon>Bacillati</taxon>
        <taxon>Bacillota</taxon>
        <taxon>Clostridia</taxon>
        <taxon>Eubacteriales</taxon>
        <taxon>Aristaeellaceae</taxon>
        <taxon>Aristaeella</taxon>
    </lineage>
</organism>
<comment type="caution">
    <text evidence="1">The sequence shown here is derived from an EMBL/GenBank/DDBJ whole genome shotgun (WGS) entry which is preliminary data.</text>
</comment>
<keyword evidence="2" id="KW-1185">Reference proteome</keyword>
<gene>
    <name evidence="1" type="ORF">SAMN06297397_1873</name>
</gene>
<dbReference type="Proteomes" id="UP000192328">
    <property type="component" value="Unassembled WGS sequence"/>
</dbReference>
<evidence type="ECO:0000313" key="1">
    <source>
        <dbReference type="EMBL" id="SMC66774.1"/>
    </source>
</evidence>